<proteinExistence type="predicted"/>
<feature type="transmembrane region" description="Helical" evidence="1">
    <location>
        <begin position="79"/>
        <end position="97"/>
    </location>
</feature>
<feature type="transmembrane region" description="Helical" evidence="1">
    <location>
        <begin position="12"/>
        <end position="34"/>
    </location>
</feature>
<comment type="caution">
    <text evidence="2">The sequence shown here is derived from an EMBL/GenBank/DDBJ whole genome shotgun (WGS) entry which is preliminary data.</text>
</comment>
<feature type="transmembrane region" description="Helical" evidence="1">
    <location>
        <begin position="117"/>
        <end position="146"/>
    </location>
</feature>
<feature type="transmembrane region" description="Helical" evidence="1">
    <location>
        <begin position="54"/>
        <end position="72"/>
    </location>
</feature>
<sequence length="191" mass="21747">MCDRGGRACVSVFHWSFSALLALGQAAQIAYVYWKEWPVLINHFTTNWPILTHPPFLLANFHILALMVSLIAHHKKCCPGHTFLIITSMAICAYYPVILKRTEPSAEMLKTPTEKEYVWYGLGCIWALTVLHTCFLLIVLFVSCAWKGNLRKGKISILKNDAFYGKMPEPTPVYMKTAYVHHIFVDPSSLE</sequence>
<evidence type="ECO:0000313" key="2">
    <source>
        <dbReference type="EMBL" id="CAJ0583220.1"/>
    </source>
</evidence>
<organism evidence="2 3">
    <name type="scientific">Mesorhabditis spiculigera</name>
    <dbReference type="NCBI Taxonomy" id="96644"/>
    <lineage>
        <taxon>Eukaryota</taxon>
        <taxon>Metazoa</taxon>
        <taxon>Ecdysozoa</taxon>
        <taxon>Nematoda</taxon>
        <taxon>Chromadorea</taxon>
        <taxon>Rhabditida</taxon>
        <taxon>Rhabditina</taxon>
        <taxon>Rhabditomorpha</taxon>
        <taxon>Rhabditoidea</taxon>
        <taxon>Rhabditidae</taxon>
        <taxon>Mesorhabditinae</taxon>
        <taxon>Mesorhabditis</taxon>
    </lineage>
</organism>
<gene>
    <name evidence="2" type="ORF">MSPICULIGERA_LOCUS21312</name>
</gene>
<dbReference type="Proteomes" id="UP001177023">
    <property type="component" value="Unassembled WGS sequence"/>
</dbReference>
<name>A0AA36G8J0_9BILA</name>
<protein>
    <submittedName>
        <fullName evidence="2">Uncharacterized protein</fullName>
    </submittedName>
</protein>
<accession>A0AA36G8J0</accession>
<evidence type="ECO:0000313" key="3">
    <source>
        <dbReference type="Proteomes" id="UP001177023"/>
    </source>
</evidence>
<keyword evidence="1" id="KW-0472">Membrane</keyword>
<keyword evidence="1" id="KW-0812">Transmembrane</keyword>
<reference evidence="2" key="1">
    <citation type="submission" date="2023-06" db="EMBL/GenBank/DDBJ databases">
        <authorList>
            <person name="Delattre M."/>
        </authorList>
    </citation>
    <scope>NUCLEOTIDE SEQUENCE</scope>
    <source>
        <strain evidence="2">AF72</strain>
    </source>
</reference>
<dbReference type="EMBL" id="CATQJA010002665">
    <property type="protein sequence ID" value="CAJ0583220.1"/>
    <property type="molecule type" value="Genomic_DNA"/>
</dbReference>
<dbReference type="AlphaFoldDB" id="A0AA36G8J0"/>
<keyword evidence="1" id="KW-1133">Transmembrane helix</keyword>
<evidence type="ECO:0000256" key="1">
    <source>
        <dbReference type="SAM" id="Phobius"/>
    </source>
</evidence>
<feature type="non-terminal residue" evidence="2">
    <location>
        <position position="1"/>
    </location>
</feature>
<keyword evidence="3" id="KW-1185">Reference proteome</keyword>